<gene>
    <name evidence="7 10" type="primary">zwf</name>
    <name evidence="10" type="ORF">CJ191_07320</name>
</gene>
<dbReference type="InterPro" id="IPR001282">
    <property type="entry name" value="G6P_DH"/>
</dbReference>
<dbReference type="InterPro" id="IPR022674">
    <property type="entry name" value="G6P_DH_NAD-bd"/>
</dbReference>
<dbReference type="PIRSF" id="PIRSF000110">
    <property type="entry name" value="G6PD"/>
    <property type="match status" value="1"/>
</dbReference>
<feature type="binding site" evidence="7">
    <location>
        <position position="346"/>
    </location>
    <ligand>
        <name>substrate</name>
    </ligand>
</feature>
<dbReference type="SUPFAM" id="SSF55347">
    <property type="entry name" value="Glyceraldehyde-3-phosphate dehydrogenase-like, C-terminal domain"/>
    <property type="match status" value="1"/>
</dbReference>
<feature type="binding site" evidence="7">
    <location>
        <position position="186"/>
    </location>
    <ligand>
        <name>substrate</name>
    </ligand>
</feature>
<dbReference type="GO" id="GO:0004345">
    <property type="term" value="F:glucose-6-phosphate dehydrogenase activity"/>
    <property type="evidence" value="ECO:0007669"/>
    <property type="project" value="UniProtKB-UniRule"/>
</dbReference>
<reference evidence="10 11" key="1">
    <citation type="submission" date="2017-09" db="EMBL/GenBank/DDBJ databases">
        <title>Bacterial strain isolated from the female urinary microbiota.</title>
        <authorList>
            <person name="Thomas-White K."/>
            <person name="Kumar N."/>
            <person name="Forster S."/>
            <person name="Putonti C."/>
            <person name="Lawley T."/>
            <person name="Wolfe A.J."/>
        </authorList>
    </citation>
    <scope>NUCLEOTIDE SEQUENCE [LARGE SCALE GENOMIC DNA]</scope>
    <source>
        <strain evidence="10 11">UMB0240</strain>
    </source>
</reference>
<evidence type="ECO:0000313" key="10">
    <source>
        <dbReference type="EMBL" id="PMC79326.1"/>
    </source>
</evidence>
<dbReference type="Gene3D" id="3.40.50.720">
    <property type="entry name" value="NAD(P)-binding Rossmann-like Domain"/>
    <property type="match status" value="1"/>
</dbReference>
<feature type="binding site" evidence="7">
    <location>
        <position position="351"/>
    </location>
    <ligand>
        <name>substrate</name>
    </ligand>
</feature>
<evidence type="ECO:0000256" key="4">
    <source>
        <dbReference type="ARBA" id="ARBA00022857"/>
    </source>
</evidence>
<keyword evidence="5 7" id="KW-0560">Oxidoreductase</keyword>
<name>A0A2N6UCQ7_9LACT</name>
<comment type="similarity">
    <text evidence="2 7">Belongs to the glucose-6-phosphate dehydrogenase family.</text>
</comment>
<evidence type="ECO:0000259" key="9">
    <source>
        <dbReference type="Pfam" id="PF02781"/>
    </source>
</evidence>
<comment type="function">
    <text evidence="7">Catalyzes the oxidation of glucose 6-phosphate to 6-phosphogluconolactone.</text>
</comment>
<feature type="binding site" evidence="7">
    <location>
        <position position="243"/>
    </location>
    <ligand>
        <name>substrate</name>
    </ligand>
</feature>
<dbReference type="InterPro" id="IPR036291">
    <property type="entry name" value="NAD(P)-bd_dom_sf"/>
</dbReference>
<comment type="caution">
    <text evidence="10">The sequence shown here is derived from an EMBL/GenBank/DDBJ whole genome shotgun (WGS) entry which is preliminary data.</text>
</comment>
<proteinExistence type="inferred from homology"/>
<dbReference type="PROSITE" id="PS00069">
    <property type="entry name" value="G6P_DEHYDROGENASE"/>
    <property type="match status" value="1"/>
</dbReference>
<dbReference type="Pfam" id="PF00479">
    <property type="entry name" value="G6PD_N"/>
    <property type="match status" value="1"/>
</dbReference>
<evidence type="ECO:0000313" key="11">
    <source>
        <dbReference type="Proteomes" id="UP000235701"/>
    </source>
</evidence>
<dbReference type="InterPro" id="IPR022675">
    <property type="entry name" value="G6P_DH_C"/>
</dbReference>
<protein>
    <recommendedName>
        <fullName evidence="7">Glucose-6-phosphate 1-dehydrogenase</fullName>
        <shortName evidence="7">G6PD</shortName>
        <ecNumber evidence="7">1.1.1.49</ecNumber>
    </recommendedName>
</protein>
<keyword evidence="6 7" id="KW-0119">Carbohydrate metabolism</keyword>
<dbReference type="EMBL" id="PNHQ01000018">
    <property type="protein sequence ID" value="PMC79326.1"/>
    <property type="molecule type" value="Genomic_DNA"/>
</dbReference>
<dbReference type="HAMAP" id="MF_00966">
    <property type="entry name" value="G6PD"/>
    <property type="match status" value="1"/>
</dbReference>
<feature type="active site" description="Proton acceptor" evidence="7">
    <location>
        <position position="248"/>
    </location>
</feature>
<dbReference type="PANTHER" id="PTHR23429:SF0">
    <property type="entry name" value="GLUCOSE-6-PHOSPHATE 1-DEHYDROGENASE"/>
    <property type="match status" value="1"/>
</dbReference>
<dbReference type="GO" id="GO:0009051">
    <property type="term" value="P:pentose-phosphate shunt, oxidative branch"/>
    <property type="evidence" value="ECO:0007669"/>
    <property type="project" value="TreeGrafter"/>
</dbReference>
<comment type="pathway">
    <text evidence="1 7">Carbohydrate degradation; pentose phosphate pathway; D-ribulose 5-phosphate from D-glucose 6-phosphate (oxidative stage): step 1/3.</text>
</comment>
<dbReference type="PANTHER" id="PTHR23429">
    <property type="entry name" value="GLUCOSE-6-PHOSPHATE 1-DEHYDROGENASE G6PD"/>
    <property type="match status" value="1"/>
</dbReference>
<feature type="binding site" evidence="7">
    <location>
        <position position="156"/>
    </location>
    <ligand>
        <name>NADP(+)</name>
        <dbReference type="ChEBI" id="CHEBI:58349"/>
    </ligand>
</feature>
<dbReference type="InterPro" id="IPR019796">
    <property type="entry name" value="G6P_DH_AS"/>
</dbReference>
<dbReference type="Pfam" id="PF02781">
    <property type="entry name" value="G6PD_C"/>
    <property type="match status" value="1"/>
</dbReference>
<dbReference type="PRINTS" id="PR00079">
    <property type="entry name" value="G6PDHDRGNASE"/>
</dbReference>
<dbReference type="SUPFAM" id="SSF51735">
    <property type="entry name" value="NAD(P)-binding Rossmann-fold domains"/>
    <property type="match status" value="1"/>
</dbReference>
<evidence type="ECO:0000256" key="1">
    <source>
        <dbReference type="ARBA" id="ARBA00004937"/>
    </source>
</evidence>
<feature type="binding site" evidence="7">
    <location>
        <position position="190"/>
    </location>
    <ligand>
        <name>substrate</name>
    </ligand>
</feature>
<evidence type="ECO:0000256" key="5">
    <source>
        <dbReference type="ARBA" id="ARBA00023002"/>
    </source>
</evidence>
<dbReference type="OrthoDB" id="9802739at2"/>
<evidence type="ECO:0000256" key="6">
    <source>
        <dbReference type="ARBA" id="ARBA00023277"/>
    </source>
</evidence>
<dbReference type="Gene3D" id="3.30.360.10">
    <property type="entry name" value="Dihydrodipicolinate Reductase, domain 2"/>
    <property type="match status" value="1"/>
</dbReference>
<dbReference type="AlphaFoldDB" id="A0A2N6UCQ7"/>
<dbReference type="GO" id="GO:0050661">
    <property type="term" value="F:NADP binding"/>
    <property type="evidence" value="ECO:0007669"/>
    <property type="project" value="UniProtKB-UniRule"/>
</dbReference>
<feature type="domain" description="Glucose-6-phosphate dehydrogenase NAD-binding" evidence="8">
    <location>
        <begin position="17"/>
        <end position="195"/>
    </location>
</feature>
<feature type="binding site" evidence="7">
    <location>
        <position position="54"/>
    </location>
    <ligand>
        <name>NADP(+)</name>
        <dbReference type="ChEBI" id="CHEBI:58349"/>
    </ligand>
</feature>
<dbReference type="NCBIfam" id="TIGR00871">
    <property type="entry name" value="zwf"/>
    <property type="match status" value="1"/>
</dbReference>
<sequence>MKGCSIMTNKQVGGLIVMFGAAGDLARRKLYPSLFRLYQRQLLSENFALLGNSRREWTDDYFRDIVLESIADQEADEETVNNFIKHFFYTSHDATKAGDYENLKAEMSKLRNEFSTGEKNLYYLSTSPALFPDITQGLKDAGIVTDGGTHRVILEKPFGTDLSSAKELNDALAISFDEKDIYRIDHYLGKEMVQNILATRFFNPVIESLLNQEFVSNIQITLAEDMPIGSRGGYYDKSGAIRDMLQNHILQVATLLGMELPASPSQDDVHTSKLAFLKEINSFTEDQTAKQMVRAQYLASEDGEFINYLAENEVAEDSVTETYLAGYFQVNNDRWGQVPFYFKTGKALDDKRTTVEIVLKDDVDKTDIDRGCNPNQSRITFNIQPETGLAFNLNQKLPGEELLPTMVTIHSNVDELNAAYVPDAYEKLIYDALIGDQTNFSTWEELAEQWRIVDSIIENWQKDGSTSLPTYVGKTRGPKEADELLRQNGHVWVK</sequence>
<feature type="binding site" evidence="7">
    <location>
        <position position="224"/>
    </location>
    <ligand>
        <name>substrate</name>
    </ligand>
</feature>
<evidence type="ECO:0000256" key="7">
    <source>
        <dbReference type="HAMAP-Rule" id="MF_00966"/>
    </source>
</evidence>
<keyword evidence="4 7" id="KW-0521">NADP</keyword>
<evidence type="ECO:0000256" key="2">
    <source>
        <dbReference type="ARBA" id="ARBA00009975"/>
    </source>
</evidence>
<evidence type="ECO:0000259" key="8">
    <source>
        <dbReference type="Pfam" id="PF00479"/>
    </source>
</evidence>
<organism evidence="10 11">
    <name type="scientific">Aerococcus viridans</name>
    <dbReference type="NCBI Taxonomy" id="1377"/>
    <lineage>
        <taxon>Bacteria</taxon>
        <taxon>Bacillati</taxon>
        <taxon>Bacillota</taxon>
        <taxon>Bacilli</taxon>
        <taxon>Lactobacillales</taxon>
        <taxon>Aerococcaceae</taxon>
        <taxon>Aerococcus</taxon>
    </lineage>
</organism>
<dbReference type="GO" id="GO:0006006">
    <property type="term" value="P:glucose metabolic process"/>
    <property type="evidence" value="ECO:0007669"/>
    <property type="project" value="UniProtKB-KW"/>
</dbReference>
<evidence type="ECO:0000256" key="3">
    <source>
        <dbReference type="ARBA" id="ARBA00022526"/>
    </source>
</evidence>
<feature type="domain" description="Glucose-6-phosphate dehydrogenase C-terminal" evidence="9">
    <location>
        <begin position="197"/>
        <end position="492"/>
    </location>
</feature>
<accession>A0A2N6UCQ7</accession>
<dbReference type="UniPathway" id="UPA00115">
    <property type="reaction ID" value="UER00408"/>
</dbReference>
<dbReference type="GO" id="GO:0005829">
    <property type="term" value="C:cytosol"/>
    <property type="evidence" value="ECO:0007669"/>
    <property type="project" value="TreeGrafter"/>
</dbReference>
<dbReference type="Proteomes" id="UP000235701">
    <property type="component" value="Unassembled WGS sequence"/>
</dbReference>
<dbReference type="EC" id="1.1.1.49" evidence="7"/>
<keyword evidence="11" id="KW-1185">Reference proteome</keyword>
<keyword evidence="3 7" id="KW-0313">Glucose metabolism</keyword>
<comment type="caution">
    <text evidence="7">Lacks conserved residue(s) required for the propagation of feature annotation.</text>
</comment>
<comment type="catalytic activity">
    <reaction evidence="7">
        <text>D-glucose 6-phosphate + NADP(+) = 6-phospho-D-glucono-1,5-lactone + NADPH + H(+)</text>
        <dbReference type="Rhea" id="RHEA:15841"/>
        <dbReference type="ChEBI" id="CHEBI:15378"/>
        <dbReference type="ChEBI" id="CHEBI:57783"/>
        <dbReference type="ChEBI" id="CHEBI:57955"/>
        <dbReference type="ChEBI" id="CHEBI:58349"/>
        <dbReference type="ChEBI" id="CHEBI:61548"/>
        <dbReference type="EC" id="1.1.1.49"/>
    </reaction>
</comment>